<proteinExistence type="predicted"/>
<accession>X1UJM6</accession>
<feature type="non-terminal residue" evidence="1">
    <location>
        <position position="1"/>
    </location>
</feature>
<dbReference type="AlphaFoldDB" id="X1UJM6"/>
<protein>
    <submittedName>
        <fullName evidence="1">Uncharacterized protein</fullName>
    </submittedName>
</protein>
<sequence>RIISDVNGIIQYYFDNTTWNVINLVIRGWFEL</sequence>
<comment type="caution">
    <text evidence="1">The sequence shown here is derived from an EMBL/GenBank/DDBJ whole genome shotgun (WGS) entry which is preliminary data.</text>
</comment>
<reference evidence="1" key="1">
    <citation type="journal article" date="2014" name="Front. Microbiol.">
        <title>High frequency of phylogenetically diverse reductive dehalogenase-homologous genes in deep subseafloor sedimentary metagenomes.</title>
        <authorList>
            <person name="Kawai M."/>
            <person name="Futagami T."/>
            <person name="Toyoda A."/>
            <person name="Takaki Y."/>
            <person name="Nishi S."/>
            <person name="Hori S."/>
            <person name="Arai W."/>
            <person name="Tsubouchi T."/>
            <person name="Morono Y."/>
            <person name="Uchiyama I."/>
            <person name="Ito T."/>
            <person name="Fujiyama A."/>
            <person name="Inagaki F."/>
            <person name="Takami H."/>
        </authorList>
    </citation>
    <scope>NUCLEOTIDE SEQUENCE</scope>
    <source>
        <strain evidence="1">Expedition CK06-06</strain>
    </source>
</reference>
<dbReference type="EMBL" id="BARW01043094">
    <property type="protein sequence ID" value="GAJ17724.1"/>
    <property type="molecule type" value="Genomic_DNA"/>
</dbReference>
<gene>
    <name evidence="1" type="ORF">S12H4_63387</name>
</gene>
<name>X1UJM6_9ZZZZ</name>
<organism evidence="1">
    <name type="scientific">marine sediment metagenome</name>
    <dbReference type="NCBI Taxonomy" id="412755"/>
    <lineage>
        <taxon>unclassified sequences</taxon>
        <taxon>metagenomes</taxon>
        <taxon>ecological metagenomes</taxon>
    </lineage>
</organism>
<evidence type="ECO:0000313" key="1">
    <source>
        <dbReference type="EMBL" id="GAJ17724.1"/>
    </source>
</evidence>